<dbReference type="EMBL" id="QRBB01000001">
    <property type="protein sequence ID" value="RDS78301.1"/>
    <property type="molecule type" value="Genomic_DNA"/>
</dbReference>
<dbReference type="Proteomes" id="UP000254101">
    <property type="component" value="Unassembled WGS sequence"/>
</dbReference>
<dbReference type="InterPro" id="IPR005632">
    <property type="entry name" value="Chaperone_Skp"/>
</dbReference>
<evidence type="ECO:0000313" key="3">
    <source>
        <dbReference type="Proteomes" id="UP000254101"/>
    </source>
</evidence>
<feature type="chain" id="PRO_5017335531" evidence="1">
    <location>
        <begin position="26"/>
        <end position="227"/>
    </location>
</feature>
<dbReference type="SMART" id="SM00935">
    <property type="entry name" value="OmpH"/>
    <property type="match status" value="1"/>
</dbReference>
<proteinExistence type="predicted"/>
<dbReference type="PROSITE" id="PS00018">
    <property type="entry name" value="EF_HAND_1"/>
    <property type="match status" value="1"/>
</dbReference>
<dbReference type="Gene3D" id="3.30.910.20">
    <property type="entry name" value="Skp domain"/>
    <property type="match status" value="1"/>
</dbReference>
<name>A0A395LN94_9SPHN</name>
<dbReference type="Pfam" id="PF03938">
    <property type="entry name" value="OmpH"/>
    <property type="match status" value="1"/>
</dbReference>
<evidence type="ECO:0000256" key="1">
    <source>
        <dbReference type="SAM" id="SignalP"/>
    </source>
</evidence>
<keyword evidence="1" id="KW-0732">Signal</keyword>
<keyword evidence="3" id="KW-1185">Reference proteome</keyword>
<dbReference type="InterPro" id="IPR024930">
    <property type="entry name" value="Skp_dom_sf"/>
</dbReference>
<sequence>MKLAKATLALGAALGATLAAVPAAAQVNGIAISNPEAVILNSQARVNAYQQIGQTYASQIQQVSTARQELNTLQQSLDTNSDGQVTDAEVQANPNVVTQIRQKEQQINQLYTPIALAQAYAIQQLVADYENAQNQVIQNKNIQILLTPDVVQYAPDAANVTRDIVAALDQRMPSVQTTPPQGWQPDQQSLTLQQRMQQILLGLAQQQAIAQQQQGAQPQAPAQPTGR</sequence>
<dbReference type="InterPro" id="IPR018247">
    <property type="entry name" value="EF_Hand_1_Ca_BS"/>
</dbReference>
<evidence type="ECO:0000313" key="2">
    <source>
        <dbReference type="EMBL" id="RDS78301.1"/>
    </source>
</evidence>
<organism evidence="2 3">
    <name type="scientific">Alteriqipengyuania lutimaris</name>
    <dbReference type="NCBI Taxonomy" id="1538146"/>
    <lineage>
        <taxon>Bacteria</taxon>
        <taxon>Pseudomonadati</taxon>
        <taxon>Pseudomonadota</taxon>
        <taxon>Alphaproteobacteria</taxon>
        <taxon>Sphingomonadales</taxon>
        <taxon>Erythrobacteraceae</taxon>
        <taxon>Alteriqipengyuania</taxon>
    </lineage>
</organism>
<accession>A0A395LN94</accession>
<comment type="caution">
    <text evidence="2">The sequence shown here is derived from an EMBL/GenBank/DDBJ whole genome shotgun (WGS) entry which is preliminary data.</text>
</comment>
<feature type="signal peptide" evidence="1">
    <location>
        <begin position="1"/>
        <end position="25"/>
    </location>
</feature>
<protein>
    <submittedName>
        <fullName evidence="2">OmpH family outer membrane protein</fullName>
    </submittedName>
</protein>
<reference evidence="2 3" key="1">
    <citation type="submission" date="2018-07" db="EMBL/GenBank/DDBJ databases">
        <title>Erythrobacter nanhaiensis sp. nov., a novel member of the genus Erythrobacter isolated from the South China Sea.</title>
        <authorList>
            <person name="Chen X."/>
            <person name="Liu J."/>
        </authorList>
    </citation>
    <scope>NUCLEOTIDE SEQUENCE [LARGE SCALE GENOMIC DNA]</scope>
    <source>
        <strain evidence="2 3">S-5</strain>
    </source>
</reference>
<dbReference type="RefSeq" id="WP_115492525.1">
    <property type="nucleotide sequence ID" value="NZ_JACHWW010000001.1"/>
</dbReference>
<dbReference type="AlphaFoldDB" id="A0A395LN94"/>
<dbReference type="OrthoDB" id="7427936at2"/>
<dbReference type="GO" id="GO:0051082">
    <property type="term" value="F:unfolded protein binding"/>
    <property type="evidence" value="ECO:0007669"/>
    <property type="project" value="InterPro"/>
</dbReference>
<gene>
    <name evidence="2" type="ORF">DL238_12270</name>
</gene>
<dbReference type="SUPFAM" id="SSF111384">
    <property type="entry name" value="OmpH-like"/>
    <property type="match status" value="1"/>
</dbReference>